<dbReference type="EMBL" id="JANBUO010000246">
    <property type="protein sequence ID" value="KAJ2805898.1"/>
    <property type="molecule type" value="Genomic_DNA"/>
</dbReference>
<feature type="compositionally biased region" description="Acidic residues" evidence="1">
    <location>
        <begin position="365"/>
        <end position="378"/>
    </location>
</feature>
<feature type="compositionally biased region" description="Low complexity" evidence="1">
    <location>
        <begin position="346"/>
        <end position="364"/>
    </location>
</feature>
<dbReference type="Proteomes" id="UP001140094">
    <property type="component" value="Unassembled WGS sequence"/>
</dbReference>
<proteinExistence type="predicted"/>
<organism evidence="2 3">
    <name type="scientific">Coemansia guatemalensis</name>
    <dbReference type="NCBI Taxonomy" id="2761395"/>
    <lineage>
        <taxon>Eukaryota</taxon>
        <taxon>Fungi</taxon>
        <taxon>Fungi incertae sedis</taxon>
        <taxon>Zoopagomycota</taxon>
        <taxon>Kickxellomycotina</taxon>
        <taxon>Kickxellomycetes</taxon>
        <taxon>Kickxellales</taxon>
        <taxon>Kickxellaceae</taxon>
        <taxon>Coemansia</taxon>
    </lineage>
</organism>
<name>A0A9W8I3H3_9FUNG</name>
<feature type="compositionally biased region" description="Pro residues" evidence="1">
    <location>
        <begin position="189"/>
        <end position="204"/>
    </location>
</feature>
<accession>A0A9W8I3H3</accession>
<feature type="compositionally biased region" description="Low complexity" evidence="1">
    <location>
        <begin position="321"/>
        <end position="334"/>
    </location>
</feature>
<evidence type="ECO:0000313" key="2">
    <source>
        <dbReference type="EMBL" id="KAJ2805898.1"/>
    </source>
</evidence>
<feature type="region of interest" description="Disordered" evidence="1">
    <location>
        <begin position="1"/>
        <end position="63"/>
    </location>
</feature>
<feature type="region of interest" description="Disordered" evidence="1">
    <location>
        <begin position="180"/>
        <end position="283"/>
    </location>
</feature>
<dbReference type="OrthoDB" id="5549344at2759"/>
<reference evidence="2" key="1">
    <citation type="submission" date="2022-07" db="EMBL/GenBank/DDBJ databases">
        <title>Phylogenomic reconstructions and comparative analyses of Kickxellomycotina fungi.</title>
        <authorList>
            <person name="Reynolds N.K."/>
            <person name="Stajich J.E."/>
            <person name="Barry K."/>
            <person name="Grigoriev I.V."/>
            <person name="Crous P."/>
            <person name="Smith M.E."/>
        </authorList>
    </citation>
    <scope>NUCLEOTIDE SEQUENCE</scope>
    <source>
        <strain evidence="2">NRRL 1565</strain>
    </source>
</reference>
<gene>
    <name evidence="2" type="ORF">H4R20_001906</name>
</gene>
<protein>
    <submittedName>
        <fullName evidence="2">Uncharacterized protein</fullName>
    </submittedName>
</protein>
<feature type="compositionally biased region" description="Low complexity" evidence="1">
    <location>
        <begin position="24"/>
        <end position="41"/>
    </location>
</feature>
<evidence type="ECO:0000313" key="3">
    <source>
        <dbReference type="Proteomes" id="UP001140094"/>
    </source>
</evidence>
<sequence>MSGSSRRRIQSVPARTAPESRYHQQQQQQQQQRRAAAAPPADKNNNTRCTIDERQYPDSNTAIKGNIIFPGSAEEEGAMLHMQHSHGWRHRQASVGSSHAFSFAASVYEWPGSAGRRASSSSRLDGRLGVSLAWQPVCTAASIADVSAVTAFGAFSASPASQNMFGPRHQQSTNLCTTATASPHAECPAAPPPSSLSSSPPPRGWPRGSPEDEDASAPVEDNDAGRMQPVQPAEDSPRSRLQLSDGLAGTSLPPILSAAAAPRTSGTRLSSSLSISLPTSGSLPPATPYHSFASPAMPSDHPAMAAIGNRNSVFMRHSRTSHSLPRSSPLSLELPLPPARYDAESESASSSNVTTTNNTPTASTTDEESDTESEDRSADEELNYQLCMEQPFWHCYFMRDSLEFIWTSSPAIQLRPTTAKAPPFLPDCVQKSYRPPTPESVMSIVENLRMMHRNDICLAVVPFEQRLPELSDFIWRLFDGTQVDLWTALACLVLLRRYRGAQASTDDAPYEAPYSLFLGIFMMATTHCVCTDKPELLTLPSIARILDTWYEPRHLVKIRHETFEQLDYRCWISREDIIHHAENNLFDICHMNTSYQHYQSRQRQRMIVEERERRVVEERERLRARLERYMFRTPHDTLGSWNTKIMYCTETRFLFRHLPWFPGHVTPLDIIARSESAREYTGNNDTNYVYSPLLPAFRTRISSSTN</sequence>
<evidence type="ECO:0000256" key="1">
    <source>
        <dbReference type="SAM" id="MobiDB-lite"/>
    </source>
</evidence>
<feature type="compositionally biased region" description="Low complexity" evidence="1">
    <location>
        <begin position="258"/>
        <end position="283"/>
    </location>
</feature>
<comment type="caution">
    <text evidence="2">The sequence shown here is derived from an EMBL/GenBank/DDBJ whole genome shotgun (WGS) entry which is preliminary data.</text>
</comment>
<keyword evidence="3" id="KW-1185">Reference proteome</keyword>
<dbReference type="AlphaFoldDB" id="A0A9W8I3H3"/>
<feature type="region of interest" description="Disordered" evidence="1">
    <location>
        <begin position="317"/>
        <end position="378"/>
    </location>
</feature>